<gene>
    <name evidence="5" type="ORF">SAMN02745116_00822</name>
</gene>
<keyword evidence="1" id="KW-0479">Metal-binding</keyword>
<dbReference type="GO" id="GO:0008168">
    <property type="term" value="F:methyltransferase activity"/>
    <property type="evidence" value="ECO:0007669"/>
    <property type="project" value="UniProtKB-KW"/>
</dbReference>
<accession>A0A1T4LVH4</accession>
<dbReference type="Pfam" id="PF13847">
    <property type="entry name" value="Methyltransf_31"/>
    <property type="match status" value="1"/>
</dbReference>
<dbReference type="InterPro" id="IPR016718">
    <property type="entry name" value="rRNA_m1G-MeTrfase_A_prd"/>
</dbReference>
<feature type="binding site" evidence="1">
    <location>
        <position position="21"/>
    </location>
    <ligand>
        <name>Zn(2+)</name>
        <dbReference type="ChEBI" id="CHEBI:29105"/>
    </ligand>
</feature>
<dbReference type="STRING" id="263852.SAMN02745116_00822"/>
<dbReference type="RefSeq" id="WP_078806755.1">
    <property type="nucleotide sequence ID" value="NZ_FUXI01000007.1"/>
</dbReference>
<reference evidence="5 6" key="1">
    <citation type="submission" date="2017-02" db="EMBL/GenBank/DDBJ databases">
        <authorList>
            <person name="Peterson S.W."/>
        </authorList>
    </citation>
    <scope>NUCLEOTIDE SEQUENCE [LARGE SCALE GENOMIC DNA]</scope>
    <source>
        <strain evidence="5 6">ATCC BAA-1030</strain>
    </source>
</reference>
<keyword evidence="5" id="KW-0808">Transferase</keyword>
<keyword evidence="1" id="KW-0862">Zinc</keyword>
<dbReference type="GO" id="GO:0032259">
    <property type="term" value="P:methylation"/>
    <property type="evidence" value="ECO:0007669"/>
    <property type="project" value="UniProtKB-KW"/>
</dbReference>
<keyword evidence="6" id="KW-1185">Reference proteome</keyword>
<evidence type="ECO:0000313" key="6">
    <source>
        <dbReference type="Proteomes" id="UP000190328"/>
    </source>
</evidence>
<dbReference type="SUPFAM" id="SSF53335">
    <property type="entry name" value="S-adenosyl-L-methionine-dependent methyltransferases"/>
    <property type="match status" value="1"/>
</dbReference>
<evidence type="ECO:0000259" key="4">
    <source>
        <dbReference type="Pfam" id="PF21302"/>
    </source>
</evidence>
<organism evidence="5 6">
    <name type="scientific">Pilibacter termitis</name>
    <dbReference type="NCBI Taxonomy" id="263852"/>
    <lineage>
        <taxon>Bacteria</taxon>
        <taxon>Bacillati</taxon>
        <taxon>Bacillota</taxon>
        <taxon>Bacilli</taxon>
        <taxon>Lactobacillales</taxon>
        <taxon>Enterococcaceae</taxon>
        <taxon>Pilibacter</taxon>
    </lineage>
</organism>
<feature type="domain" description="23S rRNA (guanine(745)-N(1))-methyltransferase N-terminal" evidence="4">
    <location>
        <begin position="19"/>
        <end position="49"/>
    </location>
</feature>
<evidence type="ECO:0000313" key="5">
    <source>
        <dbReference type="EMBL" id="SJZ58657.1"/>
    </source>
</evidence>
<dbReference type="InterPro" id="IPR048647">
    <property type="entry name" value="RlmA_N"/>
</dbReference>
<dbReference type="PANTHER" id="PTHR43460">
    <property type="entry name" value="METHYLTRANSFERASE"/>
    <property type="match status" value="1"/>
</dbReference>
<name>A0A1T4LVH4_9ENTE</name>
<keyword evidence="2" id="KW-0949">S-adenosyl-L-methionine</keyword>
<sequence>MKKKIELASEFLAKNETFFRCPFCHTTMNGCGISLICENRHQFDLSKKGTLYFLKKAVDTGYTKKMLAPRGRIIACGMYDKMLEKLAEFLPKNANVLDAGAGEGGFLAKLACLQNLGIKFGIDISKDAIQLATNHALEETLWCVADLTRLPFETGAFDCILNIFSPSHYGELQRALKEDGVLIKVIPEEHYLEELRLAFYPDDEQKQHYSNAEVLAKFQQEMNVAAMERVSYTFDLPKENQLDLLEMSPLEWGVTEEVKRELQKHPLEKITVDVLILVGEKREIVG</sequence>
<dbReference type="Proteomes" id="UP000190328">
    <property type="component" value="Unassembled WGS sequence"/>
</dbReference>
<protein>
    <submittedName>
        <fullName evidence="5">23S rRNA m(1)G-748 methyltransferase</fullName>
    </submittedName>
</protein>
<feature type="binding site" evidence="1">
    <location>
        <position position="37"/>
    </location>
    <ligand>
        <name>Zn(2+)</name>
        <dbReference type="ChEBI" id="CHEBI:29105"/>
    </ligand>
</feature>
<evidence type="ECO:0000259" key="3">
    <source>
        <dbReference type="Pfam" id="PF13847"/>
    </source>
</evidence>
<feature type="binding site" evidence="1">
    <location>
        <position position="41"/>
    </location>
    <ligand>
        <name>Zn(2+)</name>
        <dbReference type="ChEBI" id="CHEBI:29105"/>
    </ligand>
</feature>
<feature type="binding site" evidence="2">
    <location>
        <position position="79"/>
    </location>
    <ligand>
        <name>S-adenosyl-L-methionine</name>
        <dbReference type="ChEBI" id="CHEBI:59789"/>
    </ligand>
</feature>
<dbReference type="AlphaFoldDB" id="A0A1T4LVH4"/>
<evidence type="ECO:0000256" key="1">
    <source>
        <dbReference type="PIRSR" id="PIRSR018249-1"/>
    </source>
</evidence>
<dbReference type="EMBL" id="FUXI01000007">
    <property type="protein sequence ID" value="SJZ58657.1"/>
    <property type="molecule type" value="Genomic_DNA"/>
</dbReference>
<feature type="binding site" evidence="2">
    <location>
        <position position="191"/>
    </location>
    <ligand>
        <name>S-adenosyl-L-methionine</name>
        <dbReference type="ChEBI" id="CHEBI:59789"/>
    </ligand>
</feature>
<dbReference type="PIRSF" id="PIRSF018249">
    <property type="entry name" value="MyrA_prd"/>
    <property type="match status" value="1"/>
</dbReference>
<dbReference type="PANTHER" id="PTHR43460:SF1">
    <property type="entry name" value="METHYLTRANSFERASE TYPE 11 DOMAIN-CONTAINING PROTEIN"/>
    <property type="match status" value="1"/>
</dbReference>
<evidence type="ECO:0000256" key="2">
    <source>
        <dbReference type="PIRSR" id="PIRSR018249-2"/>
    </source>
</evidence>
<dbReference type="GO" id="GO:0046872">
    <property type="term" value="F:metal ion binding"/>
    <property type="evidence" value="ECO:0007669"/>
    <property type="project" value="UniProtKB-KW"/>
</dbReference>
<proteinExistence type="predicted"/>
<feature type="domain" description="Methyltransferase" evidence="3">
    <location>
        <begin position="92"/>
        <end position="186"/>
    </location>
</feature>
<dbReference type="Pfam" id="PF21302">
    <property type="entry name" value="Zn_ribbon_RlmA"/>
    <property type="match status" value="1"/>
</dbReference>
<dbReference type="InterPro" id="IPR052939">
    <property type="entry name" value="23S_rRNA_MeTrnsfrase_RlmA"/>
</dbReference>
<dbReference type="InterPro" id="IPR025714">
    <property type="entry name" value="Methyltranfer_dom"/>
</dbReference>
<keyword evidence="5" id="KW-0489">Methyltransferase</keyword>
<dbReference type="Gene3D" id="3.40.50.150">
    <property type="entry name" value="Vaccinia Virus protein VP39"/>
    <property type="match status" value="1"/>
</dbReference>
<feature type="binding site" evidence="2">
    <location>
        <begin position="103"/>
        <end position="104"/>
    </location>
    <ligand>
        <name>S-adenosyl-L-methionine</name>
        <dbReference type="ChEBI" id="CHEBI:59789"/>
    </ligand>
</feature>
<feature type="binding site" evidence="1">
    <location>
        <position position="24"/>
    </location>
    <ligand>
        <name>Zn(2+)</name>
        <dbReference type="ChEBI" id="CHEBI:29105"/>
    </ligand>
</feature>
<dbReference type="CDD" id="cd02440">
    <property type="entry name" value="AdoMet_MTases"/>
    <property type="match status" value="1"/>
</dbReference>
<dbReference type="InterPro" id="IPR029063">
    <property type="entry name" value="SAM-dependent_MTases_sf"/>
</dbReference>
<dbReference type="OrthoDB" id="5522265at2"/>